<evidence type="ECO:0000313" key="10">
    <source>
        <dbReference type="Proteomes" id="UP000005332"/>
    </source>
</evidence>
<dbReference type="GO" id="GO:0046373">
    <property type="term" value="P:L-arabinose metabolic process"/>
    <property type="evidence" value="ECO:0007669"/>
    <property type="project" value="InterPro"/>
</dbReference>
<dbReference type="AlphaFoldDB" id="G4CW75"/>
<evidence type="ECO:0000256" key="7">
    <source>
        <dbReference type="ARBA" id="ARBA00023295"/>
    </source>
</evidence>
<dbReference type="GO" id="GO:0000272">
    <property type="term" value="P:polysaccharide catabolic process"/>
    <property type="evidence" value="ECO:0007669"/>
    <property type="project" value="TreeGrafter"/>
</dbReference>
<dbReference type="InterPro" id="IPR013780">
    <property type="entry name" value="Glyco_hydro_b"/>
</dbReference>
<dbReference type="EMBL" id="AGBA01000009">
    <property type="protein sequence ID" value="EGY78199.1"/>
    <property type="molecule type" value="Genomic_DNA"/>
</dbReference>
<dbReference type="PATRIC" id="fig|997355.3.peg.763"/>
<gene>
    <name evidence="9" type="primary">abfA</name>
    <name evidence="9" type="ORF">HMPREF9153_0782</name>
</gene>
<dbReference type="Gene3D" id="3.20.20.80">
    <property type="entry name" value="Glycosidases"/>
    <property type="match status" value="1"/>
</dbReference>
<dbReference type="InterPro" id="IPR017853">
    <property type="entry name" value="GH"/>
</dbReference>
<evidence type="ECO:0000256" key="1">
    <source>
        <dbReference type="ARBA" id="ARBA00001462"/>
    </source>
</evidence>
<sequence>MKRQNDYNDVILAWAHPKGPRIRSALTTGASPILQRSSSMSRATITADRDFTVGPVPRRLFGSFVEHMGRCVYSGIYEPGHPAADRNGFRRDVLELVRELGVSVVRYPGGNFVSGYRWEDGVGPVGERPRRIDGAWHSIETNAFGLHEFVDWARQADVEIMEAVNLGTRGVEAARALVEYANHPGGTYLSDLRRRNGAPEPFGIKLWCLGNEMDGPWQIGHKTADEYGRLAAEAGKAMKLVDPSIELVACGSSNSGMPTFGTWESTVLGHAYDVVDNISLHAYYEEADGDVASFLATALDMDHFIESVVATADATRAAGKHRKRINLSFDEWNVWYTRRPGQDMPDAITERGGWHEHPRIIEDAYSVTDAVVVGTLLNSLLRHGDRVRIANLAQLVNVIAPIRSEEGGPAWRQSIFWPFAQMANRAKGQILQLATSGDRYATEKFGDADLVDATATWDEETGRLALFLANRGLEECAEVSVTLRGLDTSRVARAEVLTVPDGTDRFAVNDEQHPDRVHPEPLDGVVVDGDTTRLRLPPLSWATVELDVSRA</sequence>
<dbReference type="InterPro" id="IPR055235">
    <property type="entry name" value="ASD1_cat"/>
</dbReference>
<evidence type="ECO:0000256" key="5">
    <source>
        <dbReference type="ARBA" id="ARBA00022801"/>
    </source>
</evidence>
<comment type="catalytic activity">
    <reaction evidence="1">
        <text>Hydrolysis of terminal non-reducing alpha-L-arabinofuranoside residues in alpha-L-arabinosides.</text>
        <dbReference type="EC" id="3.2.1.55"/>
    </reaction>
</comment>
<keyword evidence="5 9" id="KW-0378">Hydrolase</keyword>
<keyword evidence="10" id="KW-1185">Reference proteome</keyword>
<feature type="domain" description="Alpha-L-arabinofuranosidase C-terminal" evidence="8">
    <location>
        <begin position="330"/>
        <end position="540"/>
    </location>
</feature>
<proteinExistence type="inferred from homology"/>
<evidence type="ECO:0000256" key="6">
    <source>
        <dbReference type="ARBA" id="ARBA00023277"/>
    </source>
</evidence>
<dbReference type="Gene3D" id="2.60.40.1180">
    <property type="entry name" value="Golgi alpha-mannosidase II"/>
    <property type="match status" value="1"/>
</dbReference>
<dbReference type="Proteomes" id="UP000005332">
    <property type="component" value="Unassembled WGS sequence"/>
</dbReference>
<evidence type="ECO:0000256" key="4">
    <source>
        <dbReference type="ARBA" id="ARBA00012670"/>
    </source>
</evidence>
<name>G4CW75_9ACTN</name>
<evidence type="ECO:0000259" key="8">
    <source>
        <dbReference type="SMART" id="SM00813"/>
    </source>
</evidence>
<dbReference type="HOGENOM" id="CLU_017810_1_1_11"/>
<comment type="similarity">
    <text evidence="2">Belongs to the glycosyl hydrolase 51 family.</text>
</comment>
<evidence type="ECO:0000256" key="2">
    <source>
        <dbReference type="ARBA" id="ARBA00007186"/>
    </source>
</evidence>
<keyword evidence="7 9" id="KW-0326">Glycosidase</keyword>
<dbReference type="Pfam" id="PF06964">
    <property type="entry name" value="Alpha-L-AF_C"/>
    <property type="match status" value="1"/>
</dbReference>
<organism evidence="9 10">
    <name type="scientific">Cutibacterium avidum ATCC 25577</name>
    <dbReference type="NCBI Taxonomy" id="997355"/>
    <lineage>
        <taxon>Bacteria</taxon>
        <taxon>Bacillati</taxon>
        <taxon>Actinomycetota</taxon>
        <taxon>Actinomycetes</taxon>
        <taxon>Propionibacteriales</taxon>
        <taxon>Propionibacteriaceae</taxon>
        <taxon>Cutibacterium</taxon>
    </lineage>
</organism>
<reference evidence="9 10" key="1">
    <citation type="submission" date="2011-06" db="EMBL/GenBank/DDBJ databases">
        <authorList>
            <person name="Muzny D."/>
            <person name="Qin X."/>
            <person name="Deng J."/>
            <person name="Jiang H."/>
            <person name="Liu Y."/>
            <person name="Qu J."/>
            <person name="Song X.-Z."/>
            <person name="Zhang L."/>
            <person name="Thornton R."/>
            <person name="Coyle M."/>
            <person name="Francisco L."/>
            <person name="Jackson L."/>
            <person name="Javaid M."/>
            <person name="Korchina V."/>
            <person name="Kovar C."/>
            <person name="Mata R."/>
            <person name="Mathew T."/>
            <person name="Ngo R."/>
            <person name="Nguyen L."/>
            <person name="Nguyen N."/>
            <person name="Okwuonu G."/>
            <person name="Ongeri F."/>
            <person name="Pham C."/>
            <person name="Simmons D."/>
            <person name="Wilczek-Boney K."/>
            <person name="Hale W."/>
            <person name="Jakkamsetti A."/>
            <person name="Pham P."/>
            <person name="Ruth R."/>
            <person name="San Lucas F."/>
            <person name="Warren J."/>
            <person name="Zhang J."/>
            <person name="Zhao Z."/>
            <person name="Zhou C."/>
            <person name="Zhu D."/>
            <person name="Lee S."/>
            <person name="Bess C."/>
            <person name="Blankenburg K."/>
            <person name="Forbes L."/>
            <person name="Fu Q."/>
            <person name="Gubbala S."/>
            <person name="Hirani K."/>
            <person name="Jayaseelan J.C."/>
            <person name="Lara F."/>
            <person name="Munidasa M."/>
            <person name="Palculict T."/>
            <person name="Patil S."/>
            <person name="Pu L.-L."/>
            <person name="Saada N."/>
            <person name="Tang L."/>
            <person name="Weissenberger G."/>
            <person name="Zhu Y."/>
            <person name="Hemphill L."/>
            <person name="Shang Y."/>
            <person name="Youmans B."/>
            <person name="Ayvaz T."/>
            <person name="Ross M."/>
            <person name="Santibanez J."/>
            <person name="Aqrawi P."/>
            <person name="Gross S."/>
            <person name="Joshi V."/>
            <person name="Fowler G."/>
            <person name="Nazareth L."/>
            <person name="Reid J."/>
            <person name="Worley K."/>
            <person name="Petrosino J."/>
            <person name="Highlander S."/>
            <person name="Gibbs R."/>
        </authorList>
    </citation>
    <scope>NUCLEOTIDE SEQUENCE [LARGE SCALE GENOMIC DNA]</scope>
    <source>
        <strain evidence="9 10">ATCC 25577</strain>
    </source>
</reference>
<dbReference type="EC" id="3.2.1.55" evidence="4"/>
<dbReference type="SUPFAM" id="SSF51011">
    <property type="entry name" value="Glycosyl hydrolase domain"/>
    <property type="match status" value="1"/>
</dbReference>
<dbReference type="SMART" id="SM00813">
    <property type="entry name" value="Alpha-L-AF_C"/>
    <property type="match status" value="1"/>
</dbReference>
<dbReference type="PANTHER" id="PTHR43576:SF3">
    <property type="entry name" value="ALPHA-L-ARABINOFURANOSIDASE C"/>
    <property type="match status" value="1"/>
</dbReference>
<dbReference type="InterPro" id="IPR010720">
    <property type="entry name" value="Alpha-L-AF_C"/>
</dbReference>
<keyword evidence="6" id="KW-0119">Carbohydrate metabolism</keyword>
<dbReference type="PANTHER" id="PTHR43576">
    <property type="entry name" value="ALPHA-L-ARABINOFURANOSIDASE C-RELATED"/>
    <property type="match status" value="1"/>
</dbReference>
<accession>G4CW75</accession>
<comment type="caution">
    <text evidence="9">The sequence shown here is derived from an EMBL/GenBank/DDBJ whole genome shotgun (WGS) entry which is preliminary data.</text>
</comment>
<dbReference type="SUPFAM" id="SSF51445">
    <property type="entry name" value="(Trans)glycosidases"/>
    <property type="match status" value="1"/>
</dbReference>
<protein>
    <recommendedName>
        <fullName evidence="4">non-reducing end alpha-L-arabinofuranosidase</fullName>
        <ecNumber evidence="4">3.2.1.55</ecNumber>
    </recommendedName>
</protein>
<dbReference type="Pfam" id="PF22848">
    <property type="entry name" value="ASD1_dom"/>
    <property type="match status" value="1"/>
</dbReference>
<dbReference type="GO" id="GO:0046556">
    <property type="term" value="F:alpha-L-arabinofuranosidase activity"/>
    <property type="evidence" value="ECO:0007669"/>
    <property type="project" value="UniProtKB-EC"/>
</dbReference>
<evidence type="ECO:0000313" key="9">
    <source>
        <dbReference type="EMBL" id="EGY78199.1"/>
    </source>
</evidence>
<comment type="subunit">
    <text evidence="3">Homohexamer; trimer of dimers.</text>
</comment>
<evidence type="ECO:0000256" key="3">
    <source>
        <dbReference type="ARBA" id="ARBA00011165"/>
    </source>
</evidence>